<dbReference type="EMBL" id="CATOUU010001186">
    <property type="protein sequence ID" value="CAI9978750.1"/>
    <property type="molecule type" value="Genomic_DNA"/>
</dbReference>
<keyword evidence="3" id="KW-1185">Reference proteome</keyword>
<dbReference type="AlphaFoldDB" id="A0AA86RIV5"/>
<evidence type="ECO:0000313" key="1">
    <source>
        <dbReference type="EMBL" id="CAI9978750.1"/>
    </source>
</evidence>
<evidence type="ECO:0000313" key="2">
    <source>
        <dbReference type="EMBL" id="CAL5984561.1"/>
    </source>
</evidence>
<gene>
    <name evidence="1" type="ORF">HINF_LOCUS66395</name>
    <name evidence="2" type="ORF">HINF_LOCUS8161</name>
</gene>
<evidence type="ECO:0000313" key="3">
    <source>
        <dbReference type="Proteomes" id="UP001642409"/>
    </source>
</evidence>
<organism evidence="1">
    <name type="scientific">Hexamita inflata</name>
    <dbReference type="NCBI Taxonomy" id="28002"/>
    <lineage>
        <taxon>Eukaryota</taxon>
        <taxon>Metamonada</taxon>
        <taxon>Diplomonadida</taxon>
        <taxon>Hexamitidae</taxon>
        <taxon>Hexamitinae</taxon>
        <taxon>Hexamita</taxon>
    </lineage>
</organism>
<reference evidence="2 3" key="2">
    <citation type="submission" date="2024-07" db="EMBL/GenBank/DDBJ databases">
        <authorList>
            <person name="Akdeniz Z."/>
        </authorList>
    </citation>
    <scope>NUCLEOTIDE SEQUENCE [LARGE SCALE GENOMIC DNA]</scope>
</reference>
<sequence length="182" mass="21028">MSDADYPYMTIHQYLTDQSLQEVEIRLQTVGFISLPLLNAIREQYTSCIISHSNTLQCFFQASSTKTTHKNFICSRTSGASSFSIKTYLNGRSVYKSIQYIVRSLNEPMLKFGMYHGIATAKLLGNDQKIYFVTFKGQHLFQGQKQCNLNTIKLRTQFTQQEIELILQYINKNKILKDIGNW</sequence>
<accession>A0AA86RIV5</accession>
<proteinExistence type="predicted"/>
<dbReference type="EMBL" id="CAXDID020000017">
    <property type="protein sequence ID" value="CAL5984561.1"/>
    <property type="molecule type" value="Genomic_DNA"/>
</dbReference>
<reference evidence="1" key="1">
    <citation type="submission" date="2023-06" db="EMBL/GenBank/DDBJ databases">
        <authorList>
            <person name="Kurt Z."/>
        </authorList>
    </citation>
    <scope>NUCLEOTIDE SEQUENCE</scope>
</reference>
<comment type="caution">
    <text evidence="1">The sequence shown here is derived from an EMBL/GenBank/DDBJ whole genome shotgun (WGS) entry which is preliminary data.</text>
</comment>
<protein>
    <submittedName>
        <fullName evidence="2">Hypothetical_protein</fullName>
    </submittedName>
</protein>
<dbReference type="Proteomes" id="UP001642409">
    <property type="component" value="Unassembled WGS sequence"/>
</dbReference>
<name>A0AA86RIV5_9EUKA</name>